<dbReference type="Pfam" id="PF00149">
    <property type="entry name" value="Metallophos"/>
    <property type="match status" value="1"/>
</dbReference>
<accession>A0A2U2MXC2</accession>
<dbReference type="Gene3D" id="3.60.21.10">
    <property type="match status" value="1"/>
</dbReference>
<gene>
    <name evidence="2" type="ORF">DEM34_15940</name>
</gene>
<comment type="caution">
    <text evidence="2">The sequence shown here is derived from an EMBL/GenBank/DDBJ whole genome shotgun (WGS) entry which is preliminary data.</text>
</comment>
<organism evidence="2 3">
    <name type="scientific">Sediminicurvatus halobius</name>
    <dbReference type="NCBI Taxonomy" id="2182432"/>
    <lineage>
        <taxon>Bacteria</taxon>
        <taxon>Pseudomonadati</taxon>
        <taxon>Pseudomonadota</taxon>
        <taxon>Gammaproteobacteria</taxon>
        <taxon>Chromatiales</taxon>
        <taxon>Ectothiorhodospiraceae</taxon>
        <taxon>Sediminicurvatus</taxon>
    </lineage>
</organism>
<dbReference type="InterPro" id="IPR004843">
    <property type="entry name" value="Calcineurin-like_PHP"/>
</dbReference>
<evidence type="ECO:0000313" key="3">
    <source>
        <dbReference type="Proteomes" id="UP000245474"/>
    </source>
</evidence>
<dbReference type="SUPFAM" id="SSF56300">
    <property type="entry name" value="Metallo-dependent phosphatases"/>
    <property type="match status" value="1"/>
</dbReference>
<sequence length="285" mass="31507">MARRQDGGQCEVAVDPELLKTVFFAGDPHGDFSGLNHAALSHRPRAMFMLGDFELEASLDDMVHEAAAVTDLWWIHGNHDVTRAHHYDYLFGSGLAHRCLSGGVVTIDNLRVAGLGGHFLGRIWHPLRDEGRPRYRTREEYLATVPMQERWNGGLPRKARAAIFPEDVEALWHQRADVLITHEAPSCHPHGFRIIDDLAEAMGATLIVHGHHHVTYGVTYRERPLTALGVGLGAVIDGRGCVIVEGGFDPEAGVELAAEYRQLRDRPSGELWIPESPECSAGKTP</sequence>
<dbReference type="Proteomes" id="UP000245474">
    <property type="component" value="Unassembled WGS sequence"/>
</dbReference>
<evidence type="ECO:0000313" key="2">
    <source>
        <dbReference type="EMBL" id="PWG61518.1"/>
    </source>
</evidence>
<dbReference type="InterPro" id="IPR029052">
    <property type="entry name" value="Metallo-depent_PP-like"/>
</dbReference>
<dbReference type="AlphaFoldDB" id="A0A2U2MXC2"/>
<protein>
    <submittedName>
        <fullName evidence="2">Metallophosphoesterase</fullName>
    </submittedName>
</protein>
<feature type="domain" description="Calcineurin-like phosphoesterase" evidence="1">
    <location>
        <begin position="21"/>
        <end position="214"/>
    </location>
</feature>
<proteinExistence type="predicted"/>
<keyword evidence="3" id="KW-1185">Reference proteome</keyword>
<dbReference type="GO" id="GO:0016787">
    <property type="term" value="F:hydrolase activity"/>
    <property type="evidence" value="ECO:0007669"/>
    <property type="project" value="InterPro"/>
</dbReference>
<evidence type="ECO:0000259" key="1">
    <source>
        <dbReference type="Pfam" id="PF00149"/>
    </source>
</evidence>
<name>A0A2U2MXC2_9GAMM</name>
<reference evidence="2 3" key="1">
    <citation type="submission" date="2018-05" db="EMBL/GenBank/DDBJ databases">
        <title>Spiribacter halobius sp. nov., a moderately halophilic bacterium isolated from marine solar saltern.</title>
        <authorList>
            <person name="Zheng W.-S."/>
            <person name="Lu D.-C."/>
            <person name="Du Z.-J."/>
        </authorList>
    </citation>
    <scope>NUCLEOTIDE SEQUENCE [LARGE SCALE GENOMIC DNA]</scope>
    <source>
        <strain evidence="2 3">E85</strain>
    </source>
</reference>
<dbReference type="EMBL" id="QFFI01000032">
    <property type="protein sequence ID" value="PWG61518.1"/>
    <property type="molecule type" value="Genomic_DNA"/>
</dbReference>